<accession>U7V119</accession>
<proteinExistence type="predicted"/>
<dbReference type="HOGENOM" id="CLU_3295911_0_0_11"/>
<sequence>MGILPVTNISCDLDALFLTVLSFNLEQLLVKSINISLNLT</sequence>
<dbReference type="Proteomes" id="UP000017174">
    <property type="component" value="Unassembled WGS sequence"/>
</dbReference>
<dbReference type="EMBL" id="AXZG01000055">
    <property type="protein sequence ID" value="ERT65265.1"/>
    <property type="molecule type" value="Genomic_DNA"/>
</dbReference>
<evidence type="ECO:0000313" key="2">
    <source>
        <dbReference type="Proteomes" id="UP000017174"/>
    </source>
</evidence>
<name>U7V119_9MICC</name>
<reference evidence="1 2" key="1">
    <citation type="submission" date="2013-08" db="EMBL/GenBank/DDBJ databases">
        <authorList>
            <person name="Weinstock G."/>
            <person name="Sodergren E."/>
            <person name="Wylie T."/>
            <person name="Fulton L."/>
            <person name="Fulton R."/>
            <person name="Fronick C."/>
            <person name="O'Laughlin M."/>
            <person name="Godfrey J."/>
            <person name="Miner T."/>
            <person name="Herter B."/>
            <person name="Appelbaum E."/>
            <person name="Cordes M."/>
            <person name="Lek S."/>
            <person name="Wollam A."/>
            <person name="Pepin K.H."/>
            <person name="Palsikar V.B."/>
            <person name="Mitreva M."/>
            <person name="Wilson R.K."/>
        </authorList>
    </citation>
    <scope>NUCLEOTIDE SEQUENCE [LARGE SCALE GENOMIC DNA]</scope>
    <source>
        <strain evidence="1 2">F0184</strain>
    </source>
</reference>
<dbReference type="AlphaFoldDB" id="U7V119"/>
<gene>
    <name evidence="1" type="ORF">HMPREF0742_02110</name>
</gene>
<comment type="caution">
    <text evidence="1">The sequence shown here is derived from an EMBL/GenBank/DDBJ whole genome shotgun (WGS) entry which is preliminary data.</text>
</comment>
<evidence type="ECO:0000313" key="1">
    <source>
        <dbReference type="EMBL" id="ERT65265.1"/>
    </source>
</evidence>
<protein>
    <submittedName>
        <fullName evidence="1">Uncharacterized protein</fullName>
    </submittedName>
</protein>
<organism evidence="1 2">
    <name type="scientific">Rothia aeria F0184</name>
    <dbReference type="NCBI Taxonomy" id="888019"/>
    <lineage>
        <taxon>Bacteria</taxon>
        <taxon>Bacillati</taxon>
        <taxon>Actinomycetota</taxon>
        <taxon>Actinomycetes</taxon>
        <taxon>Micrococcales</taxon>
        <taxon>Micrococcaceae</taxon>
        <taxon>Rothia</taxon>
    </lineage>
</organism>